<dbReference type="Gene3D" id="2.20.100.10">
    <property type="entry name" value="Thrombospondin type-1 (TSP1) repeat"/>
    <property type="match status" value="2"/>
</dbReference>
<keyword evidence="4" id="KW-0677">Repeat</keyword>
<dbReference type="EMBL" id="JARGEI010000011">
    <property type="protein sequence ID" value="KAJ8724117.1"/>
    <property type="molecule type" value="Genomic_DNA"/>
</dbReference>
<dbReference type="GO" id="GO:0005604">
    <property type="term" value="C:basement membrane"/>
    <property type="evidence" value="ECO:0007669"/>
    <property type="project" value="UniProtKB-SubCell"/>
</dbReference>
<dbReference type="Pfam" id="PF00090">
    <property type="entry name" value="TSP_1"/>
    <property type="match status" value="1"/>
</dbReference>
<proteinExistence type="predicted"/>
<feature type="signal peptide" evidence="8">
    <location>
        <begin position="1"/>
        <end position="17"/>
    </location>
</feature>
<dbReference type="PANTHER" id="PTHR13723:SF281">
    <property type="entry name" value="PAPILIN"/>
    <property type="match status" value="1"/>
</dbReference>
<keyword evidence="5" id="KW-0084">Basement membrane</keyword>
<dbReference type="GO" id="GO:0030198">
    <property type="term" value="P:extracellular matrix organization"/>
    <property type="evidence" value="ECO:0007669"/>
    <property type="project" value="InterPro"/>
</dbReference>
<keyword evidence="5" id="KW-0272">Extracellular matrix</keyword>
<evidence type="ECO:0000256" key="2">
    <source>
        <dbReference type="ARBA" id="ARBA00022525"/>
    </source>
</evidence>
<evidence type="ECO:0000256" key="6">
    <source>
        <dbReference type="ARBA" id="ARBA00023157"/>
    </source>
</evidence>
<gene>
    <name evidence="10" type="ORF">PYW07_008097</name>
</gene>
<dbReference type="GO" id="GO:0004222">
    <property type="term" value="F:metalloendopeptidase activity"/>
    <property type="evidence" value="ECO:0007669"/>
    <property type="project" value="TreeGrafter"/>
</dbReference>
<dbReference type="PANTHER" id="PTHR13723">
    <property type="entry name" value="ADAMTS A DISINTEGRIN AND METALLOPROTEASE WITH THROMBOSPONDIN MOTIFS PROTEASE"/>
    <property type="match status" value="1"/>
</dbReference>
<dbReference type="AlphaFoldDB" id="A0AAD7YR20"/>
<comment type="subcellular location">
    <subcellularLocation>
        <location evidence="1">Secreted</location>
        <location evidence="1">Extracellular space</location>
        <location evidence="1">Extracellular matrix</location>
        <location evidence="1">Basement membrane</location>
    </subcellularLocation>
</comment>
<dbReference type="SUPFAM" id="SSF82895">
    <property type="entry name" value="TSP-1 type 1 repeat"/>
    <property type="match status" value="2"/>
</dbReference>
<dbReference type="InterPro" id="IPR050439">
    <property type="entry name" value="ADAMTS_ADAMTS-like"/>
</dbReference>
<evidence type="ECO:0000256" key="8">
    <source>
        <dbReference type="SAM" id="SignalP"/>
    </source>
</evidence>
<evidence type="ECO:0000256" key="1">
    <source>
        <dbReference type="ARBA" id="ARBA00004302"/>
    </source>
</evidence>
<dbReference type="FunFam" id="2.60.120.830:FF:000001">
    <property type="entry name" value="A disintegrin and metalloproteinase with thrombospondin motifs 1"/>
    <property type="match status" value="1"/>
</dbReference>
<dbReference type="PRINTS" id="PR01857">
    <property type="entry name" value="ADAMTSFAMILY"/>
</dbReference>
<dbReference type="InterPro" id="IPR036383">
    <property type="entry name" value="TSP1_rpt_sf"/>
</dbReference>
<evidence type="ECO:0000256" key="4">
    <source>
        <dbReference type="ARBA" id="ARBA00022737"/>
    </source>
</evidence>
<comment type="caution">
    <text evidence="10">The sequence shown here is derived from an EMBL/GenBank/DDBJ whole genome shotgun (WGS) entry which is preliminary data.</text>
</comment>
<dbReference type="InterPro" id="IPR000884">
    <property type="entry name" value="TSP1_rpt"/>
</dbReference>
<organism evidence="10 11">
    <name type="scientific">Mythimna separata</name>
    <name type="common">Oriental armyworm</name>
    <name type="synonym">Pseudaletia separata</name>
    <dbReference type="NCBI Taxonomy" id="271217"/>
    <lineage>
        <taxon>Eukaryota</taxon>
        <taxon>Metazoa</taxon>
        <taxon>Ecdysozoa</taxon>
        <taxon>Arthropoda</taxon>
        <taxon>Hexapoda</taxon>
        <taxon>Insecta</taxon>
        <taxon>Pterygota</taxon>
        <taxon>Neoptera</taxon>
        <taxon>Endopterygota</taxon>
        <taxon>Lepidoptera</taxon>
        <taxon>Glossata</taxon>
        <taxon>Ditrysia</taxon>
        <taxon>Noctuoidea</taxon>
        <taxon>Noctuidae</taxon>
        <taxon>Noctuinae</taxon>
        <taxon>Hadenini</taxon>
        <taxon>Mythimna</taxon>
    </lineage>
</organism>
<feature type="disulfide bond" evidence="7">
    <location>
        <begin position="53"/>
        <end position="88"/>
    </location>
</feature>
<evidence type="ECO:0000313" key="11">
    <source>
        <dbReference type="Proteomes" id="UP001231518"/>
    </source>
</evidence>
<dbReference type="SMART" id="SM00209">
    <property type="entry name" value="TSP1"/>
    <property type="match status" value="2"/>
</dbReference>
<dbReference type="Pfam" id="PF05986">
    <property type="entry name" value="ADAMTS_spacer1"/>
    <property type="match status" value="1"/>
</dbReference>
<dbReference type="GO" id="GO:0006508">
    <property type="term" value="P:proteolysis"/>
    <property type="evidence" value="ECO:0007669"/>
    <property type="project" value="TreeGrafter"/>
</dbReference>
<evidence type="ECO:0000256" key="5">
    <source>
        <dbReference type="ARBA" id="ARBA00022869"/>
    </source>
</evidence>
<reference evidence="10" key="1">
    <citation type="submission" date="2023-03" db="EMBL/GenBank/DDBJ databases">
        <title>Chromosome-level genomes of two armyworms, Mythimna separata and Mythimna loreyi, provide insights into the biosynthesis and reception of sex pheromones.</title>
        <authorList>
            <person name="Zhao H."/>
        </authorList>
    </citation>
    <scope>NUCLEOTIDE SEQUENCE</scope>
    <source>
        <strain evidence="10">BeijingLab</strain>
        <tissue evidence="10">Pupa</tissue>
    </source>
</reference>
<evidence type="ECO:0000256" key="3">
    <source>
        <dbReference type="ARBA" id="ARBA00022729"/>
    </source>
</evidence>
<dbReference type="InterPro" id="IPR013273">
    <property type="entry name" value="ADAMTS/ADAMTS-like"/>
</dbReference>
<sequence length="385" mass="42654">MRRGLSALVALLACARAYEGNGLNLPASYIIPGGEGEGPWGEWGEVSPCSRTCGGGVASQKRTCLQVEGQPLCTGGDTKYFSCQTQDCPEGSVDFRTEQCEAFNGEKFRGIKFDLQPYMDPSKPCELNCKPAGNGPWVRYYFQHRRPLIDGTRCYEDPYDVCVNGKCQPVGCDMMLNSTAREDKCRECRGNGANCNTTTGIFETTASSQDLIHGYNDILLIPAGATNIIIEELFYSNNYLALRAKNGTYYLNGRHNLALPGPFRIAGAHWTYEHTYQGSPVLPKLRCLGPTTEPLYLSLLFQDEMVKIRYEYSVPNNTAPPTDKRYNWVHEEFTPCSATCGGGFQTRNVTCRSREELEIVEESLCDEGLRPPTNQSCSPEPCPVA</sequence>
<dbReference type="Gene3D" id="2.60.120.830">
    <property type="match status" value="1"/>
</dbReference>
<feature type="disulfide bond" evidence="7">
    <location>
        <begin position="64"/>
        <end position="73"/>
    </location>
</feature>
<dbReference type="Proteomes" id="UP001231518">
    <property type="component" value="Chromosome 20"/>
</dbReference>
<dbReference type="FunFam" id="2.20.100.10:FF:000005">
    <property type="entry name" value="ADAM metallopeptidase with thrombospondin type 1 motif 9"/>
    <property type="match status" value="1"/>
</dbReference>
<dbReference type="PROSITE" id="PS50092">
    <property type="entry name" value="TSP1"/>
    <property type="match status" value="2"/>
</dbReference>
<keyword evidence="6 7" id="KW-1015">Disulfide bond</keyword>
<name>A0AAD7YR20_MYTSE</name>
<feature type="chain" id="PRO_5042266333" description="ADAMTS/ADAMTS-like Spacer 1 domain-containing protein" evidence="8">
    <location>
        <begin position="18"/>
        <end position="385"/>
    </location>
</feature>
<keyword evidence="3 8" id="KW-0732">Signal</keyword>
<dbReference type="Pfam" id="PF19030">
    <property type="entry name" value="TSP1_ADAMTS"/>
    <property type="match status" value="1"/>
</dbReference>
<keyword evidence="11" id="KW-1185">Reference proteome</keyword>
<feature type="domain" description="ADAMTS/ADAMTS-like Spacer 1" evidence="9">
    <location>
        <begin position="212"/>
        <end position="315"/>
    </location>
</feature>
<evidence type="ECO:0000313" key="10">
    <source>
        <dbReference type="EMBL" id="KAJ8724117.1"/>
    </source>
</evidence>
<dbReference type="InterPro" id="IPR010294">
    <property type="entry name" value="ADAMTS_spacer1"/>
</dbReference>
<keyword evidence="2" id="KW-0964">Secreted</keyword>
<evidence type="ECO:0000256" key="7">
    <source>
        <dbReference type="PIRSR" id="PIRSR613273-3"/>
    </source>
</evidence>
<feature type="disulfide bond" evidence="7">
    <location>
        <begin position="49"/>
        <end position="83"/>
    </location>
</feature>
<evidence type="ECO:0000259" key="9">
    <source>
        <dbReference type="Pfam" id="PF05986"/>
    </source>
</evidence>
<accession>A0AAD7YR20</accession>
<protein>
    <recommendedName>
        <fullName evidence="9">ADAMTS/ADAMTS-like Spacer 1 domain-containing protein</fullName>
    </recommendedName>
</protein>